<evidence type="ECO:0000259" key="6">
    <source>
        <dbReference type="Pfam" id="PF04127"/>
    </source>
</evidence>
<feature type="binding site" evidence="3">
    <location>
        <position position="280"/>
    </location>
    <ligand>
        <name>CTP</name>
        <dbReference type="ChEBI" id="CHEBI:37563"/>
    </ligand>
</feature>
<feature type="domain" description="Flavoprotein" evidence="5">
    <location>
        <begin position="5"/>
        <end position="176"/>
    </location>
</feature>
<organism evidence="7 8">
    <name type="scientific">Metabacillus arenae</name>
    <dbReference type="NCBI Taxonomy" id="2771434"/>
    <lineage>
        <taxon>Bacteria</taxon>
        <taxon>Bacillati</taxon>
        <taxon>Bacillota</taxon>
        <taxon>Bacilli</taxon>
        <taxon>Bacillales</taxon>
        <taxon>Bacillaceae</taxon>
        <taxon>Metabacillus</taxon>
    </lineage>
</organism>
<dbReference type="AlphaFoldDB" id="A0A926NL21"/>
<comment type="function">
    <text evidence="3">Catalyzes two sequential steps in the biosynthesis of coenzyme A. In the first step cysteine is conjugated to 4'-phosphopantothenate to form 4-phosphopantothenoylcysteine. In the second step the latter compound is decarboxylated to form 4'-phosphopantotheine.</text>
</comment>
<dbReference type="EC" id="4.1.1.36" evidence="3"/>
<dbReference type="GO" id="GO:0046872">
    <property type="term" value="F:metal ion binding"/>
    <property type="evidence" value="ECO:0007669"/>
    <property type="project" value="UniProtKB-KW"/>
</dbReference>
<feature type="active site" description="Proton donor" evidence="3">
    <location>
        <position position="157"/>
    </location>
</feature>
<dbReference type="InterPro" id="IPR005252">
    <property type="entry name" value="CoaBC"/>
</dbReference>
<comment type="cofactor">
    <cofactor evidence="3">
        <name>Mg(2+)</name>
        <dbReference type="ChEBI" id="CHEBI:18420"/>
    </cofactor>
</comment>
<dbReference type="GO" id="GO:0010181">
    <property type="term" value="F:FMN binding"/>
    <property type="evidence" value="ECO:0007669"/>
    <property type="project" value="UniProtKB-UniRule"/>
</dbReference>
<dbReference type="GO" id="GO:0015941">
    <property type="term" value="P:pantothenate catabolic process"/>
    <property type="evidence" value="ECO:0007669"/>
    <property type="project" value="InterPro"/>
</dbReference>
<keyword evidence="8" id="KW-1185">Reference proteome</keyword>
<proteinExistence type="inferred from homology"/>
<dbReference type="Gene3D" id="3.40.50.1950">
    <property type="entry name" value="Flavin prenyltransferase-like"/>
    <property type="match status" value="1"/>
</dbReference>
<accession>A0A926NL21</accession>
<protein>
    <recommendedName>
        <fullName evidence="3">Coenzyme A biosynthesis bifunctional protein CoaBC</fullName>
    </recommendedName>
    <alternativeName>
        <fullName evidence="3">DNA/pantothenate metabolism flavoprotein</fullName>
    </alternativeName>
    <alternativeName>
        <fullName evidence="3">Phosphopantothenoylcysteine synthetase/decarboxylase</fullName>
        <shortName evidence="3">PPCS-PPCDC</shortName>
    </alternativeName>
    <domain>
        <recommendedName>
            <fullName evidence="3">Phosphopantothenoylcysteine decarboxylase</fullName>
            <shortName evidence="3">PPC decarboxylase</shortName>
            <shortName evidence="3">PPC-DC</shortName>
            <ecNumber evidence="3">4.1.1.36</ecNumber>
        </recommendedName>
        <alternativeName>
            <fullName evidence="3">CoaC</fullName>
        </alternativeName>
    </domain>
    <domain>
        <recommendedName>
            <fullName evidence="3">Phosphopantothenate--cysteine ligase</fullName>
            <ecNumber evidence="3">6.3.2.5</ecNumber>
        </recommendedName>
        <alternativeName>
            <fullName evidence="3">CoaB</fullName>
        </alternativeName>
        <alternativeName>
            <fullName evidence="3">Phosphopantothenoylcysteine synthetase</fullName>
            <shortName evidence="3">PPC synthetase</shortName>
            <shortName evidence="3">PPC-S</shortName>
        </alternativeName>
    </domain>
</protein>
<keyword evidence="3 4" id="KW-0285">Flavoprotein</keyword>
<gene>
    <name evidence="3 7" type="primary">coaBC</name>
    <name evidence="7" type="ORF">IC621_07115</name>
</gene>
<feature type="binding site" evidence="3">
    <location>
        <position position="290"/>
    </location>
    <ligand>
        <name>CTP</name>
        <dbReference type="ChEBI" id="CHEBI:37563"/>
    </ligand>
</feature>
<dbReference type="EMBL" id="JACXAI010000006">
    <property type="protein sequence ID" value="MBD1379992.1"/>
    <property type="molecule type" value="Genomic_DNA"/>
</dbReference>
<keyword evidence="3" id="KW-0460">Magnesium</keyword>
<dbReference type="GO" id="GO:0071513">
    <property type="term" value="C:phosphopantothenoylcysteine decarboxylase complex"/>
    <property type="evidence" value="ECO:0007669"/>
    <property type="project" value="TreeGrafter"/>
</dbReference>
<comment type="catalytic activity">
    <reaction evidence="3 4">
        <text>(R)-4'-phosphopantothenate + L-cysteine + CTP = N-[(R)-4-phosphopantothenoyl]-L-cysteine + CMP + diphosphate + H(+)</text>
        <dbReference type="Rhea" id="RHEA:19397"/>
        <dbReference type="ChEBI" id="CHEBI:10986"/>
        <dbReference type="ChEBI" id="CHEBI:15378"/>
        <dbReference type="ChEBI" id="CHEBI:33019"/>
        <dbReference type="ChEBI" id="CHEBI:35235"/>
        <dbReference type="ChEBI" id="CHEBI:37563"/>
        <dbReference type="ChEBI" id="CHEBI:59458"/>
        <dbReference type="ChEBI" id="CHEBI:60377"/>
        <dbReference type="EC" id="6.3.2.5"/>
    </reaction>
</comment>
<dbReference type="GO" id="GO:0004632">
    <property type="term" value="F:phosphopantothenate--cysteine ligase activity"/>
    <property type="evidence" value="ECO:0007669"/>
    <property type="project" value="UniProtKB-UniRule"/>
</dbReference>
<sequence>MMIKKNILLCVTGGIAVYKAAQLTSKLVQAGANIKVIMSESARQFVTPLTFQALSRNEVFTDTFDEKDPSVIAHIDLADWADLVIVAPATANVIGKMAGGLADDMVTTTLLATTAPVWLAPAMNVHMYDHPAVKRNLATLHEDGYQFIEPGEGYLACGYVGKGRLEEPEKIVEIVRSYFSKNTDDILKDRHIVITAGPTRETIDPVRFFTNRSSGKMGYALAEHAIKSGAKVTLISGPVHLKEPEEAHYVPVETADEMFDEVMKVYQQADVVIKTAAVADYRPKIVYDQKMKKQDGDLSIEMERTKDILKELGARKEHQLLIGFAAETNDVETYARKKLESKNLDMIVANNVKENGAGFGTDTNIVTIYKRSGEKTALPLLTKDEVAEKVLKEIASLL</sequence>
<dbReference type="Proteomes" id="UP000626844">
    <property type="component" value="Unassembled WGS sequence"/>
</dbReference>
<feature type="binding site" evidence="3">
    <location>
        <position position="324"/>
    </location>
    <ligand>
        <name>CTP</name>
        <dbReference type="ChEBI" id="CHEBI:37563"/>
    </ligand>
</feature>
<dbReference type="RefSeq" id="WP_191157299.1">
    <property type="nucleotide sequence ID" value="NZ_JACXAI010000006.1"/>
</dbReference>
<evidence type="ECO:0000256" key="4">
    <source>
        <dbReference type="RuleBase" id="RU364078"/>
    </source>
</evidence>
<dbReference type="SUPFAM" id="SSF52507">
    <property type="entry name" value="Homo-oligomeric flavin-containing Cys decarboxylases, HFCD"/>
    <property type="match status" value="1"/>
</dbReference>
<dbReference type="GO" id="GO:0004633">
    <property type="term" value="F:phosphopantothenoylcysteine decarboxylase activity"/>
    <property type="evidence" value="ECO:0007669"/>
    <property type="project" value="UniProtKB-UniRule"/>
</dbReference>
<comment type="similarity">
    <text evidence="3 4">In the N-terminal section; belongs to the HFCD (homo-oligomeric flavin containing Cys decarboxylase) superfamily.</text>
</comment>
<feature type="binding site" evidence="3">
    <location>
        <position position="342"/>
    </location>
    <ligand>
        <name>CTP</name>
        <dbReference type="ChEBI" id="CHEBI:37563"/>
    </ligand>
</feature>
<dbReference type="Pfam" id="PF04127">
    <property type="entry name" value="DFP"/>
    <property type="match status" value="1"/>
</dbReference>
<name>A0A926NL21_9BACI</name>
<dbReference type="InterPro" id="IPR036551">
    <property type="entry name" value="Flavin_trans-like"/>
</dbReference>
<evidence type="ECO:0000313" key="8">
    <source>
        <dbReference type="Proteomes" id="UP000626844"/>
    </source>
</evidence>
<keyword evidence="2 3" id="KW-0456">Lyase</keyword>
<feature type="binding site" evidence="3">
    <location>
        <position position="338"/>
    </location>
    <ligand>
        <name>CTP</name>
        <dbReference type="ChEBI" id="CHEBI:37563"/>
    </ligand>
</feature>
<comment type="caution">
    <text evidence="3">Lacks conserved residue(s) required for the propagation of feature annotation.</text>
</comment>
<comment type="catalytic activity">
    <reaction evidence="3 4">
        <text>N-[(R)-4-phosphopantothenoyl]-L-cysteine + H(+) = (R)-4'-phosphopantetheine + CO2</text>
        <dbReference type="Rhea" id="RHEA:16793"/>
        <dbReference type="ChEBI" id="CHEBI:15378"/>
        <dbReference type="ChEBI" id="CHEBI:16526"/>
        <dbReference type="ChEBI" id="CHEBI:59458"/>
        <dbReference type="ChEBI" id="CHEBI:61723"/>
        <dbReference type="EC" id="4.1.1.36"/>
    </reaction>
</comment>
<comment type="cofactor">
    <cofactor evidence="3">
        <name>FMN</name>
        <dbReference type="ChEBI" id="CHEBI:58210"/>
    </cofactor>
    <text evidence="3">Binds 1 FMN per subunit.</text>
</comment>
<dbReference type="SUPFAM" id="SSF102645">
    <property type="entry name" value="CoaB-like"/>
    <property type="match status" value="1"/>
</dbReference>
<keyword evidence="3 4" id="KW-0436">Ligase</keyword>
<evidence type="ECO:0000259" key="5">
    <source>
        <dbReference type="Pfam" id="PF02441"/>
    </source>
</evidence>
<dbReference type="PANTHER" id="PTHR14359">
    <property type="entry name" value="HOMO-OLIGOMERIC FLAVIN CONTAINING CYS DECARBOXYLASE FAMILY"/>
    <property type="match status" value="1"/>
</dbReference>
<keyword evidence="3 4" id="KW-0288">FMN</keyword>
<dbReference type="InterPro" id="IPR003382">
    <property type="entry name" value="Flavoprotein"/>
</dbReference>
<dbReference type="PANTHER" id="PTHR14359:SF6">
    <property type="entry name" value="PHOSPHOPANTOTHENOYLCYSTEINE DECARBOXYLASE"/>
    <property type="match status" value="1"/>
</dbReference>
<dbReference type="HAMAP" id="MF_02225">
    <property type="entry name" value="CoaBC"/>
    <property type="match status" value="1"/>
</dbReference>
<feature type="region of interest" description="Phosphopantothenoylcysteine decarboxylase" evidence="3">
    <location>
        <begin position="1"/>
        <end position="191"/>
    </location>
</feature>
<dbReference type="Pfam" id="PF02441">
    <property type="entry name" value="Flavoprotein"/>
    <property type="match status" value="1"/>
</dbReference>
<evidence type="ECO:0000256" key="2">
    <source>
        <dbReference type="ARBA" id="ARBA00023239"/>
    </source>
</evidence>
<comment type="function">
    <text evidence="4">Catalyzes two steps in the biosynthesis of coenzyme A. In the first step cysteine is conjugated to 4'-phosphopantothenate to form 4-phosphopantothenoylcysteine, in the latter compound is decarboxylated to form 4'-phosphopantotheine.</text>
</comment>
<comment type="caution">
    <text evidence="7">The sequence shown here is derived from an EMBL/GenBank/DDBJ whole genome shotgun (WGS) entry which is preliminary data.</text>
</comment>
<comment type="pathway">
    <text evidence="3 4">Cofactor biosynthesis; coenzyme A biosynthesis; CoA from (R)-pantothenate: step 3/5.</text>
</comment>
<comment type="pathway">
    <text evidence="3 4">Cofactor biosynthesis; coenzyme A biosynthesis; CoA from (R)-pantothenate: step 2/5.</text>
</comment>
<evidence type="ECO:0000313" key="7">
    <source>
        <dbReference type="EMBL" id="MBD1379992.1"/>
    </source>
</evidence>
<dbReference type="GO" id="GO:0015937">
    <property type="term" value="P:coenzyme A biosynthetic process"/>
    <property type="evidence" value="ECO:0007669"/>
    <property type="project" value="UniProtKB-UniRule"/>
</dbReference>
<dbReference type="InterPro" id="IPR007085">
    <property type="entry name" value="DNA/pantothenate-metab_flavo_C"/>
</dbReference>
<evidence type="ECO:0000256" key="1">
    <source>
        <dbReference type="ARBA" id="ARBA00022793"/>
    </source>
</evidence>
<reference evidence="7" key="1">
    <citation type="submission" date="2020-09" db="EMBL/GenBank/DDBJ databases">
        <title>A novel bacterium of genus Bacillus, isolated from South China Sea.</title>
        <authorList>
            <person name="Huang H."/>
            <person name="Mo K."/>
            <person name="Hu Y."/>
        </authorList>
    </citation>
    <scope>NUCLEOTIDE SEQUENCE</scope>
    <source>
        <strain evidence="7">IB182487</strain>
    </source>
</reference>
<feature type="region of interest" description="Phosphopantothenate--cysteine ligase" evidence="3">
    <location>
        <begin position="192"/>
        <end position="398"/>
    </location>
</feature>
<keyword evidence="3" id="KW-0511">Multifunctional enzyme</keyword>
<comment type="similarity">
    <text evidence="3 4">In the C-terminal section; belongs to the PPC synthetase family.</text>
</comment>
<dbReference type="EC" id="6.3.2.5" evidence="3"/>
<feature type="domain" description="DNA/pantothenate metabolism flavoprotein C-terminal" evidence="6">
    <location>
        <begin position="187"/>
        <end position="396"/>
    </location>
</feature>
<dbReference type="Gene3D" id="3.40.50.10300">
    <property type="entry name" value="CoaB-like"/>
    <property type="match status" value="1"/>
</dbReference>
<dbReference type="NCBIfam" id="TIGR00521">
    <property type="entry name" value="coaBC_dfp"/>
    <property type="match status" value="1"/>
</dbReference>
<dbReference type="InterPro" id="IPR035929">
    <property type="entry name" value="CoaB-like_sf"/>
</dbReference>
<keyword evidence="3" id="KW-0479">Metal-binding</keyword>
<keyword evidence="1 3" id="KW-0210">Decarboxylase</keyword>
<evidence type="ECO:0000256" key="3">
    <source>
        <dbReference type="HAMAP-Rule" id="MF_02225"/>
    </source>
</evidence>